<name>A0A836B432_9CHLO</name>
<evidence type="ECO:0000313" key="2">
    <source>
        <dbReference type="EMBL" id="KAG2447080.1"/>
    </source>
</evidence>
<accession>A0A836B432</accession>
<evidence type="ECO:0000256" key="1">
    <source>
        <dbReference type="SAM" id="MobiDB-lite"/>
    </source>
</evidence>
<dbReference type="AlphaFoldDB" id="A0A836B432"/>
<organism evidence="2 3">
    <name type="scientific">Chlamydomonas schloesseri</name>
    <dbReference type="NCBI Taxonomy" id="2026947"/>
    <lineage>
        <taxon>Eukaryota</taxon>
        <taxon>Viridiplantae</taxon>
        <taxon>Chlorophyta</taxon>
        <taxon>core chlorophytes</taxon>
        <taxon>Chlorophyceae</taxon>
        <taxon>CS clade</taxon>
        <taxon>Chlamydomonadales</taxon>
        <taxon>Chlamydomonadaceae</taxon>
        <taxon>Chlamydomonas</taxon>
    </lineage>
</organism>
<feature type="compositionally biased region" description="Low complexity" evidence="1">
    <location>
        <begin position="363"/>
        <end position="380"/>
    </location>
</feature>
<gene>
    <name evidence="2" type="ORF">HYH02_007830</name>
</gene>
<protein>
    <submittedName>
        <fullName evidence="2">Uncharacterized protein</fullName>
    </submittedName>
</protein>
<dbReference type="EMBL" id="JAEHOD010000023">
    <property type="protein sequence ID" value="KAG2447080.1"/>
    <property type="molecule type" value="Genomic_DNA"/>
</dbReference>
<dbReference type="Proteomes" id="UP000613740">
    <property type="component" value="Unassembled WGS sequence"/>
</dbReference>
<comment type="caution">
    <text evidence="2">The sequence shown here is derived from an EMBL/GenBank/DDBJ whole genome shotgun (WGS) entry which is preliminary data.</text>
</comment>
<evidence type="ECO:0000313" key="3">
    <source>
        <dbReference type="Proteomes" id="UP000613740"/>
    </source>
</evidence>
<dbReference type="OrthoDB" id="527584at2759"/>
<sequence length="445" mass="45496">MSKSVHVVLLAGGYSADVARGAASAVAASQLPAGTPRSARTTPRPVGAALSAVASASAAVPALIPLDGTPAVVRTLQLLKEVRRVRLEAVWIVHNGSDTDRIKGPGGIFAVAPETELGLPAVNFVSNGATGPGDWRGEVADLRTGLKAALQGGAGACVAAISSELAFMPAYNLQRLLEHSYLRGRDTLGFSFLNGVDVALLGTEGHTVFVPGDETALPRVQQLVPHSEAGPGMCVAEPFLFLRPESAGAVAGGAGGAVSSLPELAGALMNGGGYVAGIDVMWGRYNLRTAQAVDYADRFFAFCSAAALDPKSMGLPADAVLQPQTVTASSGQGSAVHDVPPAGAVVPRSVAATFRFDELEGGAPAGATGRMTGGTSSSSANPFGGGSSLRGTDYEAFVRTAGAFNGRFFDETTSSKAVQAGMKQYLLPPTFYMTAYRRQAADIML</sequence>
<keyword evidence="3" id="KW-1185">Reference proteome</keyword>
<feature type="region of interest" description="Disordered" evidence="1">
    <location>
        <begin position="363"/>
        <end position="386"/>
    </location>
</feature>
<reference evidence="2" key="1">
    <citation type="journal article" date="2020" name="bioRxiv">
        <title>Comparative genomics of Chlamydomonas.</title>
        <authorList>
            <person name="Craig R.J."/>
            <person name="Hasan A.R."/>
            <person name="Ness R.W."/>
            <person name="Keightley P.D."/>
        </authorList>
    </citation>
    <scope>NUCLEOTIDE SEQUENCE</scope>
    <source>
        <strain evidence="2">CCAP 11/173</strain>
    </source>
</reference>
<proteinExistence type="predicted"/>